<dbReference type="PROSITE" id="PS01124">
    <property type="entry name" value="HTH_ARAC_FAMILY_2"/>
    <property type="match status" value="1"/>
</dbReference>
<dbReference type="AlphaFoldDB" id="A0A418M8M6"/>
<evidence type="ECO:0000256" key="1">
    <source>
        <dbReference type="ARBA" id="ARBA00023015"/>
    </source>
</evidence>
<feature type="domain" description="HTH araC/xylS-type" evidence="4">
    <location>
        <begin position="236"/>
        <end position="335"/>
    </location>
</feature>
<organism evidence="5 6">
    <name type="scientific">Fibrisoma montanum</name>
    <dbReference type="NCBI Taxonomy" id="2305895"/>
    <lineage>
        <taxon>Bacteria</taxon>
        <taxon>Pseudomonadati</taxon>
        <taxon>Bacteroidota</taxon>
        <taxon>Cytophagia</taxon>
        <taxon>Cytophagales</taxon>
        <taxon>Spirosomataceae</taxon>
        <taxon>Fibrisoma</taxon>
    </lineage>
</organism>
<evidence type="ECO:0000256" key="3">
    <source>
        <dbReference type="ARBA" id="ARBA00023163"/>
    </source>
</evidence>
<keyword evidence="6" id="KW-1185">Reference proteome</keyword>
<dbReference type="PANTHER" id="PTHR43280">
    <property type="entry name" value="ARAC-FAMILY TRANSCRIPTIONAL REGULATOR"/>
    <property type="match status" value="1"/>
</dbReference>
<dbReference type="EMBL" id="QXED01000004">
    <property type="protein sequence ID" value="RIV22438.1"/>
    <property type="molecule type" value="Genomic_DNA"/>
</dbReference>
<dbReference type="Pfam" id="PF12833">
    <property type="entry name" value="HTH_18"/>
    <property type="match status" value="1"/>
</dbReference>
<evidence type="ECO:0000313" key="6">
    <source>
        <dbReference type="Proteomes" id="UP000283523"/>
    </source>
</evidence>
<protein>
    <submittedName>
        <fullName evidence="5">AraC family transcriptional regulator</fullName>
    </submittedName>
</protein>
<dbReference type="GO" id="GO:0003700">
    <property type="term" value="F:DNA-binding transcription factor activity"/>
    <property type="evidence" value="ECO:0007669"/>
    <property type="project" value="InterPro"/>
</dbReference>
<reference evidence="5 6" key="1">
    <citation type="submission" date="2018-08" db="EMBL/GenBank/DDBJ databases">
        <title>Fibrisoma montanum sp. nov., isolated from Danxia mountain soil.</title>
        <authorList>
            <person name="Huang Y."/>
        </authorList>
    </citation>
    <scope>NUCLEOTIDE SEQUENCE [LARGE SCALE GENOMIC DNA]</scope>
    <source>
        <strain evidence="5 6">HYT19</strain>
    </source>
</reference>
<evidence type="ECO:0000313" key="5">
    <source>
        <dbReference type="EMBL" id="RIV22438.1"/>
    </source>
</evidence>
<dbReference type="Gene3D" id="1.10.10.60">
    <property type="entry name" value="Homeodomain-like"/>
    <property type="match status" value="2"/>
</dbReference>
<evidence type="ECO:0000259" key="4">
    <source>
        <dbReference type="PROSITE" id="PS01124"/>
    </source>
</evidence>
<accession>A0A418M8M6</accession>
<dbReference type="PANTHER" id="PTHR43280:SF32">
    <property type="entry name" value="TRANSCRIPTIONAL REGULATORY PROTEIN"/>
    <property type="match status" value="1"/>
</dbReference>
<keyword evidence="2" id="KW-0238">DNA-binding</keyword>
<gene>
    <name evidence="5" type="ORF">DYU11_15595</name>
</gene>
<dbReference type="SUPFAM" id="SSF46689">
    <property type="entry name" value="Homeodomain-like"/>
    <property type="match status" value="1"/>
</dbReference>
<dbReference type="GO" id="GO:0043565">
    <property type="term" value="F:sequence-specific DNA binding"/>
    <property type="evidence" value="ECO:0007669"/>
    <property type="project" value="InterPro"/>
</dbReference>
<evidence type="ECO:0000256" key="2">
    <source>
        <dbReference type="ARBA" id="ARBA00023125"/>
    </source>
</evidence>
<sequence>MYLYRSCERMGYSTMKTKPVPVKVLDTVTEYTRFYDLPAPLHPLLTVLDLGSLHRQPVEAIPATMLAPVVQQFYMVSLKQGLGRAAIRYGHQAYDFNEGVMSFLAPGQGCWLANVANADEVSEIFTNLTGWTLLVHPDLLAKYPLGQKITRYGFFSYDTNEALHLSAAEEVTLNQLISTIQAEAERPVDAFSQDVLVAQIDLLLTYADRFYHRQFLTRRTAEVNREEDSLLTRFEARLTGYFAQQGEHPLPTVQSLANDLNVSPAYLSDMLRSQTGQNTQQHIHNALIEKAKRLLMATSLSVNETAYQLGFEYPHYFSRLFKKKTGLTPAEFRMFMQ</sequence>
<name>A0A418M8M6_9BACT</name>
<proteinExistence type="predicted"/>
<dbReference type="InterPro" id="IPR018060">
    <property type="entry name" value="HTH_AraC"/>
</dbReference>
<dbReference type="PRINTS" id="PR00032">
    <property type="entry name" value="HTHARAC"/>
</dbReference>
<comment type="caution">
    <text evidence="5">The sequence shown here is derived from an EMBL/GenBank/DDBJ whole genome shotgun (WGS) entry which is preliminary data.</text>
</comment>
<keyword evidence="3" id="KW-0804">Transcription</keyword>
<dbReference type="SMART" id="SM00342">
    <property type="entry name" value="HTH_ARAC"/>
    <property type="match status" value="1"/>
</dbReference>
<keyword evidence="1" id="KW-0805">Transcription regulation</keyword>
<dbReference type="OrthoDB" id="643086at2"/>
<dbReference type="InterPro" id="IPR020449">
    <property type="entry name" value="Tscrpt_reg_AraC-type_HTH"/>
</dbReference>
<dbReference type="InterPro" id="IPR009057">
    <property type="entry name" value="Homeodomain-like_sf"/>
</dbReference>
<dbReference type="Proteomes" id="UP000283523">
    <property type="component" value="Unassembled WGS sequence"/>
</dbReference>